<dbReference type="Proteomes" id="UP000499080">
    <property type="component" value="Unassembled WGS sequence"/>
</dbReference>
<protein>
    <recommendedName>
        <fullName evidence="3">DUF4817 domain-containing protein</fullName>
    </recommendedName>
</protein>
<comment type="caution">
    <text evidence="1">The sequence shown here is derived from an EMBL/GenBank/DDBJ whole genome shotgun (WGS) entry which is preliminary data.</text>
</comment>
<dbReference type="AlphaFoldDB" id="A0A4Y2GDJ5"/>
<proteinExistence type="predicted"/>
<dbReference type="EMBL" id="BGPR01099023">
    <property type="protein sequence ID" value="GBM51267.1"/>
    <property type="molecule type" value="Genomic_DNA"/>
</dbReference>
<organism evidence="1 2">
    <name type="scientific">Araneus ventricosus</name>
    <name type="common">Orbweaver spider</name>
    <name type="synonym">Epeira ventricosa</name>
    <dbReference type="NCBI Taxonomy" id="182803"/>
    <lineage>
        <taxon>Eukaryota</taxon>
        <taxon>Metazoa</taxon>
        <taxon>Ecdysozoa</taxon>
        <taxon>Arthropoda</taxon>
        <taxon>Chelicerata</taxon>
        <taxon>Arachnida</taxon>
        <taxon>Araneae</taxon>
        <taxon>Araneomorphae</taxon>
        <taxon>Entelegynae</taxon>
        <taxon>Araneoidea</taxon>
        <taxon>Araneidae</taxon>
        <taxon>Araneus</taxon>
    </lineage>
</organism>
<keyword evidence="2" id="KW-1185">Reference proteome</keyword>
<accession>A0A4Y2GDJ5</accession>
<gene>
    <name evidence="1" type="ORF">AVEN_198585_1</name>
</gene>
<evidence type="ECO:0000313" key="2">
    <source>
        <dbReference type="Proteomes" id="UP000499080"/>
    </source>
</evidence>
<dbReference type="OrthoDB" id="9979538at2759"/>
<evidence type="ECO:0008006" key="3">
    <source>
        <dbReference type="Google" id="ProtNLM"/>
    </source>
</evidence>
<reference evidence="1 2" key="1">
    <citation type="journal article" date="2019" name="Sci. Rep.">
        <title>Orb-weaving spider Araneus ventricosus genome elucidates the spidroin gene catalogue.</title>
        <authorList>
            <person name="Kono N."/>
            <person name="Nakamura H."/>
            <person name="Ohtoshi R."/>
            <person name="Moran D.A.P."/>
            <person name="Shinohara A."/>
            <person name="Yoshida Y."/>
            <person name="Fujiwara M."/>
            <person name="Mori M."/>
            <person name="Tomita M."/>
            <person name="Arakawa K."/>
        </authorList>
    </citation>
    <scope>NUCLEOTIDE SEQUENCE [LARGE SCALE GENOMIC DNA]</scope>
</reference>
<evidence type="ECO:0000313" key="1">
    <source>
        <dbReference type="EMBL" id="GBM51267.1"/>
    </source>
</evidence>
<sequence>MRSCYSASEKVVMTLSLKAPSLLLKLFYKNSDCGAIALKKFWTLKGLRSGSGPMTGFGLKKMIDKLEESVSLDEKGKQLLRHQWRMWLQHCSKRQAVLWERAVHGKFSEL</sequence>
<name>A0A4Y2GDJ5_ARAVE</name>